<evidence type="ECO:0000259" key="4">
    <source>
        <dbReference type="PROSITE" id="PS01124"/>
    </source>
</evidence>
<keyword evidence="2" id="KW-0238">DNA-binding</keyword>
<evidence type="ECO:0000256" key="3">
    <source>
        <dbReference type="ARBA" id="ARBA00023163"/>
    </source>
</evidence>
<dbReference type="PROSITE" id="PS01124">
    <property type="entry name" value="HTH_ARAC_FAMILY_2"/>
    <property type="match status" value="1"/>
</dbReference>
<evidence type="ECO:0000256" key="1">
    <source>
        <dbReference type="ARBA" id="ARBA00023015"/>
    </source>
</evidence>
<dbReference type="eggNOG" id="COG2207">
    <property type="taxonomic scope" value="Bacteria"/>
</dbReference>
<dbReference type="SUPFAM" id="SSF46689">
    <property type="entry name" value="Homeodomain-like"/>
    <property type="match status" value="2"/>
</dbReference>
<sequence length="342" mass="38219">MLTDVPPPNRFWNGEGLPLVQWNKFNSSDANEVEKHMSRMFCPHRLDVQGGRPPIDFRHNQAQLRALTFNAQDYGNPFGRISIDVPQMGQNYLVQFSLNGTSFITHDNDSFSLAPGQMCVLAPDSHFSQTFEAGYKHFTIKIPKADLERVLAQELGINPEKLVFSTRPVPLVGAAQAFAHLIRTICDDIDYGLTGYTHPRASGSVEDTLKRLLLAAVPHNHSDLFDAAPAGPAPYYVRRVEEYIRSHASEPISLDEMIEVSGISARSLHAGFRRFRGVTPMGYLKNVRLELARKMLLEGVEEGHNVTDVALACGFSHLSKFARDYAERFGERPSATLRQLKG</sequence>
<reference evidence="5 6" key="1">
    <citation type="submission" date="2014-02" db="EMBL/GenBank/DDBJ databases">
        <title>Whole genome sequence of Sphingobium chlorophenolicum NBRC 16172.</title>
        <authorList>
            <person name="Gan H.M."/>
            <person name="Gan H.Y."/>
            <person name="Chew T.H."/>
            <person name="Savka M.A."/>
        </authorList>
    </citation>
    <scope>NUCLEOTIDE SEQUENCE [LARGE SCALE GENOMIC DNA]</scope>
    <source>
        <strain evidence="5 6">NBRC 16172</strain>
    </source>
</reference>
<dbReference type="Proteomes" id="UP000028411">
    <property type="component" value="Unassembled WGS sequence"/>
</dbReference>
<dbReference type="GO" id="GO:0003700">
    <property type="term" value="F:DNA-binding transcription factor activity"/>
    <property type="evidence" value="ECO:0007669"/>
    <property type="project" value="InterPro"/>
</dbReference>
<accession>A0A081RAB3</accession>
<protein>
    <submittedName>
        <fullName evidence="5">Transcriptional regulator, AraC family</fullName>
    </submittedName>
</protein>
<dbReference type="SUPFAM" id="SSF51215">
    <property type="entry name" value="Regulatory protein AraC"/>
    <property type="match status" value="1"/>
</dbReference>
<evidence type="ECO:0000313" key="6">
    <source>
        <dbReference type="Proteomes" id="UP000028411"/>
    </source>
</evidence>
<feature type="domain" description="HTH araC/xylS-type" evidence="4">
    <location>
        <begin position="238"/>
        <end position="339"/>
    </location>
</feature>
<keyword evidence="1" id="KW-0805">Transcription regulation</keyword>
<dbReference type="InterPro" id="IPR050204">
    <property type="entry name" value="AraC_XylS_family_regulators"/>
</dbReference>
<dbReference type="PATRIC" id="fig|46429.4.peg.3605"/>
<dbReference type="InterPro" id="IPR009057">
    <property type="entry name" value="Homeodomain-like_sf"/>
</dbReference>
<dbReference type="InterPro" id="IPR035418">
    <property type="entry name" value="AraC-bd_2"/>
</dbReference>
<evidence type="ECO:0000313" key="5">
    <source>
        <dbReference type="EMBL" id="KEQ52136.1"/>
    </source>
</evidence>
<dbReference type="InterPro" id="IPR018060">
    <property type="entry name" value="HTH_AraC"/>
</dbReference>
<dbReference type="AlphaFoldDB" id="A0A081RAB3"/>
<keyword evidence="3" id="KW-0804">Transcription</keyword>
<gene>
    <name evidence="5" type="ORF">BV95_03617</name>
</gene>
<dbReference type="Pfam" id="PF14525">
    <property type="entry name" value="AraC_binding_2"/>
    <property type="match status" value="1"/>
</dbReference>
<dbReference type="PANTHER" id="PTHR46796">
    <property type="entry name" value="HTH-TYPE TRANSCRIPTIONAL ACTIVATOR RHAS-RELATED"/>
    <property type="match status" value="1"/>
</dbReference>
<dbReference type="SMART" id="SM00342">
    <property type="entry name" value="HTH_ARAC"/>
    <property type="match status" value="1"/>
</dbReference>
<name>A0A081RAB3_SPHCR</name>
<dbReference type="Gene3D" id="1.10.10.60">
    <property type="entry name" value="Homeodomain-like"/>
    <property type="match status" value="1"/>
</dbReference>
<comment type="caution">
    <text evidence="5">The sequence shown here is derived from an EMBL/GenBank/DDBJ whole genome shotgun (WGS) entry which is preliminary data.</text>
</comment>
<proteinExistence type="predicted"/>
<dbReference type="Pfam" id="PF12833">
    <property type="entry name" value="HTH_18"/>
    <property type="match status" value="1"/>
</dbReference>
<evidence type="ECO:0000256" key="2">
    <source>
        <dbReference type="ARBA" id="ARBA00023125"/>
    </source>
</evidence>
<dbReference type="GO" id="GO:0043565">
    <property type="term" value="F:sequence-specific DNA binding"/>
    <property type="evidence" value="ECO:0007669"/>
    <property type="project" value="InterPro"/>
</dbReference>
<dbReference type="RefSeq" id="WP_037455153.1">
    <property type="nucleotide sequence ID" value="NZ_JFHR01000051.1"/>
</dbReference>
<dbReference type="OrthoDB" id="9802263at2"/>
<dbReference type="EMBL" id="JFHR01000051">
    <property type="protein sequence ID" value="KEQ52136.1"/>
    <property type="molecule type" value="Genomic_DNA"/>
</dbReference>
<dbReference type="InterPro" id="IPR037923">
    <property type="entry name" value="HTH-like"/>
</dbReference>
<organism evidence="5 6">
    <name type="scientific">Sphingobium chlorophenolicum</name>
    <dbReference type="NCBI Taxonomy" id="46429"/>
    <lineage>
        <taxon>Bacteria</taxon>
        <taxon>Pseudomonadati</taxon>
        <taxon>Pseudomonadota</taxon>
        <taxon>Alphaproteobacteria</taxon>
        <taxon>Sphingomonadales</taxon>
        <taxon>Sphingomonadaceae</taxon>
        <taxon>Sphingobium</taxon>
    </lineage>
</organism>
<dbReference type="PANTHER" id="PTHR46796:SF6">
    <property type="entry name" value="ARAC SUBFAMILY"/>
    <property type="match status" value="1"/>
</dbReference>